<proteinExistence type="predicted"/>
<feature type="non-terminal residue" evidence="1">
    <location>
        <position position="58"/>
    </location>
</feature>
<comment type="caution">
    <text evidence="1">The sequence shown here is derived from an EMBL/GenBank/DDBJ whole genome shotgun (WGS) entry which is preliminary data.</text>
</comment>
<accession>X0XKF4</accession>
<feature type="non-terminal residue" evidence="1">
    <location>
        <position position="1"/>
    </location>
</feature>
<gene>
    <name evidence="1" type="ORF">S01H1_85936</name>
</gene>
<organism evidence="1">
    <name type="scientific">marine sediment metagenome</name>
    <dbReference type="NCBI Taxonomy" id="412755"/>
    <lineage>
        <taxon>unclassified sequences</taxon>
        <taxon>metagenomes</taxon>
        <taxon>ecological metagenomes</taxon>
    </lineage>
</organism>
<name>X0XKF4_9ZZZZ</name>
<protein>
    <recommendedName>
        <fullName evidence="2">Nudix hydrolase domain-containing protein</fullName>
    </recommendedName>
</protein>
<sequence length="58" mass="6348">GERGRRERDFLAGYDPRAFDPIAVTVDVVVLTLRQGRLHVLAIERGGQTFAGAWALPG</sequence>
<dbReference type="AlphaFoldDB" id="X0XKF4"/>
<evidence type="ECO:0008006" key="2">
    <source>
        <dbReference type="Google" id="ProtNLM"/>
    </source>
</evidence>
<reference evidence="1" key="1">
    <citation type="journal article" date="2014" name="Front. Microbiol.">
        <title>High frequency of phylogenetically diverse reductive dehalogenase-homologous genes in deep subseafloor sedimentary metagenomes.</title>
        <authorList>
            <person name="Kawai M."/>
            <person name="Futagami T."/>
            <person name="Toyoda A."/>
            <person name="Takaki Y."/>
            <person name="Nishi S."/>
            <person name="Hori S."/>
            <person name="Arai W."/>
            <person name="Tsubouchi T."/>
            <person name="Morono Y."/>
            <person name="Uchiyama I."/>
            <person name="Ito T."/>
            <person name="Fujiyama A."/>
            <person name="Inagaki F."/>
            <person name="Takami H."/>
        </authorList>
    </citation>
    <scope>NUCLEOTIDE SEQUENCE</scope>
    <source>
        <strain evidence="1">Expedition CK06-06</strain>
    </source>
</reference>
<dbReference type="EMBL" id="BARS01059240">
    <property type="protein sequence ID" value="GAG43645.1"/>
    <property type="molecule type" value="Genomic_DNA"/>
</dbReference>
<dbReference type="Gene3D" id="3.90.79.10">
    <property type="entry name" value="Nucleoside Triphosphate Pyrophosphohydrolase"/>
    <property type="match status" value="1"/>
</dbReference>
<dbReference type="InterPro" id="IPR015797">
    <property type="entry name" value="NUDIX_hydrolase-like_dom_sf"/>
</dbReference>
<evidence type="ECO:0000313" key="1">
    <source>
        <dbReference type="EMBL" id="GAG43645.1"/>
    </source>
</evidence>
<dbReference type="SUPFAM" id="SSF55811">
    <property type="entry name" value="Nudix"/>
    <property type="match status" value="1"/>
</dbReference>